<evidence type="ECO:0000313" key="3">
    <source>
        <dbReference type="EMBL" id="CAJ2505987.1"/>
    </source>
</evidence>
<sequence>MQLLNIITIAALACHAHARVFPEPPAGHTLRGLENRIDSTGGDSRFSGDDEDDDWELDDEDVAEIKSKGGLEVEGTCSSDKGSCMFKYKHKSGKTRTTKRECNEGKGKCESDGYCGFNKGAGGGIIICYAKKPSFD</sequence>
<feature type="chain" id="PRO_5042592741" evidence="2">
    <location>
        <begin position="19"/>
        <end position="136"/>
    </location>
</feature>
<evidence type="ECO:0000256" key="1">
    <source>
        <dbReference type="SAM" id="MobiDB-lite"/>
    </source>
</evidence>
<protein>
    <submittedName>
        <fullName evidence="3">Uu.00g001170.m01.CDS01</fullName>
    </submittedName>
</protein>
<keyword evidence="4" id="KW-1185">Reference proteome</keyword>
<evidence type="ECO:0000313" key="4">
    <source>
        <dbReference type="Proteomes" id="UP001295740"/>
    </source>
</evidence>
<keyword evidence="2" id="KW-0732">Signal</keyword>
<reference evidence="3" key="1">
    <citation type="submission" date="2023-10" db="EMBL/GenBank/DDBJ databases">
        <authorList>
            <person name="Hackl T."/>
        </authorList>
    </citation>
    <scope>NUCLEOTIDE SEQUENCE</scope>
</reference>
<feature type="region of interest" description="Disordered" evidence="1">
    <location>
        <begin position="25"/>
        <end position="55"/>
    </location>
</feature>
<proteinExistence type="predicted"/>
<name>A0AAI8YIM2_9PEZI</name>
<dbReference type="EMBL" id="CAUWAG010000008">
    <property type="protein sequence ID" value="CAJ2505987.1"/>
    <property type="molecule type" value="Genomic_DNA"/>
</dbReference>
<gene>
    <name evidence="3" type="ORF">KHLLAP_LOCUS6455</name>
</gene>
<organism evidence="3 4">
    <name type="scientific">Anthostomella pinea</name>
    <dbReference type="NCBI Taxonomy" id="933095"/>
    <lineage>
        <taxon>Eukaryota</taxon>
        <taxon>Fungi</taxon>
        <taxon>Dikarya</taxon>
        <taxon>Ascomycota</taxon>
        <taxon>Pezizomycotina</taxon>
        <taxon>Sordariomycetes</taxon>
        <taxon>Xylariomycetidae</taxon>
        <taxon>Xylariales</taxon>
        <taxon>Xylariaceae</taxon>
        <taxon>Anthostomella</taxon>
    </lineage>
</organism>
<dbReference type="AlphaFoldDB" id="A0AAI8YIM2"/>
<feature type="signal peptide" evidence="2">
    <location>
        <begin position="1"/>
        <end position="18"/>
    </location>
</feature>
<evidence type="ECO:0000256" key="2">
    <source>
        <dbReference type="SAM" id="SignalP"/>
    </source>
</evidence>
<accession>A0AAI8YIM2</accession>
<dbReference type="Proteomes" id="UP001295740">
    <property type="component" value="Unassembled WGS sequence"/>
</dbReference>
<comment type="caution">
    <text evidence="3">The sequence shown here is derived from an EMBL/GenBank/DDBJ whole genome shotgun (WGS) entry which is preliminary data.</text>
</comment>